<dbReference type="PANTHER" id="PTHR43792:SF1">
    <property type="entry name" value="N-ACETYLTRANSFERASE DOMAIN-CONTAINING PROTEIN"/>
    <property type="match status" value="1"/>
</dbReference>
<reference evidence="2 3" key="1">
    <citation type="submission" date="2019-01" db="EMBL/GenBank/DDBJ databases">
        <authorList>
            <person name="Chen W.-M."/>
        </authorList>
    </citation>
    <scope>NUCLEOTIDE SEQUENCE [LARGE SCALE GENOMIC DNA]</scope>
    <source>
        <strain evidence="2 3">CCP-18</strain>
    </source>
</reference>
<dbReference type="GO" id="GO:0016747">
    <property type="term" value="F:acyltransferase activity, transferring groups other than amino-acyl groups"/>
    <property type="evidence" value="ECO:0007669"/>
    <property type="project" value="InterPro"/>
</dbReference>
<feature type="domain" description="N-acetyltransferase" evidence="1">
    <location>
        <begin position="9"/>
        <end position="168"/>
    </location>
</feature>
<comment type="caution">
    <text evidence="2">The sequence shown here is derived from an EMBL/GenBank/DDBJ whole genome shotgun (WGS) entry which is preliminary data.</text>
</comment>
<dbReference type="OrthoDB" id="9798081at2"/>
<dbReference type="AlphaFoldDB" id="A0A437LTV0"/>
<dbReference type="Gene3D" id="3.40.630.30">
    <property type="match status" value="1"/>
</dbReference>
<gene>
    <name evidence="2" type="ORF">EOD73_07575</name>
</gene>
<dbReference type="SUPFAM" id="SSF55729">
    <property type="entry name" value="Acyl-CoA N-acyltransferases (Nat)"/>
    <property type="match status" value="1"/>
</dbReference>
<dbReference type="InterPro" id="IPR016181">
    <property type="entry name" value="Acyl_CoA_acyltransferase"/>
</dbReference>
<evidence type="ECO:0000313" key="2">
    <source>
        <dbReference type="EMBL" id="RVT88818.1"/>
    </source>
</evidence>
<dbReference type="Proteomes" id="UP000288587">
    <property type="component" value="Unassembled WGS sequence"/>
</dbReference>
<name>A0A437LTV0_9BURK</name>
<keyword evidence="2" id="KW-0808">Transferase</keyword>
<dbReference type="PROSITE" id="PS51186">
    <property type="entry name" value="GNAT"/>
    <property type="match status" value="1"/>
</dbReference>
<accession>A0A437LTV0</accession>
<keyword evidence="3" id="KW-1185">Reference proteome</keyword>
<dbReference type="Pfam" id="PF13302">
    <property type="entry name" value="Acetyltransf_3"/>
    <property type="match status" value="1"/>
</dbReference>
<proteinExistence type="predicted"/>
<dbReference type="RefSeq" id="WP_127682272.1">
    <property type="nucleotide sequence ID" value="NZ_SACM01000001.1"/>
</dbReference>
<dbReference type="InterPro" id="IPR051531">
    <property type="entry name" value="N-acetyltransferase"/>
</dbReference>
<dbReference type="InterPro" id="IPR000182">
    <property type="entry name" value="GNAT_dom"/>
</dbReference>
<protein>
    <submittedName>
        <fullName evidence="2">N-acetyltransferase</fullName>
    </submittedName>
</protein>
<dbReference type="PANTHER" id="PTHR43792">
    <property type="entry name" value="GNAT FAMILY, PUTATIVE (AFU_ORTHOLOGUE AFUA_3G00765)-RELATED-RELATED"/>
    <property type="match status" value="1"/>
</dbReference>
<evidence type="ECO:0000313" key="3">
    <source>
        <dbReference type="Proteomes" id="UP000288587"/>
    </source>
</evidence>
<sequence>MDVLLTPRLRLRWFRPEDAEFILGLINEPAWIAGIRDSGVRDLDAARAWAQSRLIAPYWQVGHGFWLVERRADAEPLGLCGIFKRDSLPLPDLGYGLTTRHAGQGYAREAARACLVYARRVLGRDELLAITSPTNGPSMALLEDLGFVREGERVGDDGPTVDWRWRADPARPQDDTALATDWVRRFWACQGPDAEGVRALAALPALCTAEAELQGLDGTMLSVRGWVEVGGLVPGSWVGEEPAVTLASDGNEAEVTWGPWRHRLVRDGERRWRLSHLSSRS</sequence>
<dbReference type="EMBL" id="SACM01000001">
    <property type="protein sequence ID" value="RVT88818.1"/>
    <property type="molecule type" value="Genomic_DNA"/>
</dbReference>
<evidence type="ECO:0000259" key="1">
    <source>
        <dbReference type="PROSITE" id="PS51186"/>
    </source>
</evidence>
<organism evidence="2 3">
    <name type="scientific">Inhella crocodyli</name>
    <dbReference type="NCBI Taxonomy" id="2499851"/>
    <lineage>
        <taxon>Bacteria</taxon>
        <taxon>Pseudomonadati</taxon>
        <taxon>Pseudomonadota</taxon>
        <taxon>Betaproteobacteria</taxon>
        <taxon>Burkholderiales</taxon>
        <taxon>Sphaerotilaceae</taxon>
        <taxon>Inhella</taxon>
    </lineage>
</organism>